<protein>
    <submittedName>
        <fullName evidence="2">Uncharacterized protein</fullName>
    </submittedName>
</protein>
<comment type="caution">
    <text evidence="2">The sequence shown here is derived from an EMBL/GenBank/DDBJ whole genome shotgun (WGS) entry which is preliminary data.</text>
</comment>
<evidence type="ECO:0000256" key="1">
    <source>
        <dbReference type="SAM" id="Phobius"/>
    </source>
</evidence>
<feature type="transmembrane region" description="Helical" evidence="1">
    <location>
        <begin position="132"/>
        <end position="153"/>
    </location>
</feature>
<dbReference type="EMBL" id="JAPDDS010000001">
    <property type="protein sequence ID" value="MCW1883556.1"/>
    <property type="molecule type" value="Genomic_DNA"/>
</dbReference>
<reference evidence="2 3" key="1">
    <citation type="submission" date="2022-10" db="EMBL/GenBank/DDBJ databases">
        <title>Luteolibacter flavescens strain MCCC 1K03193, whole genome shotgun sequencing project.</title>
        <authorList>
            <person name="Zhao G."/>
            <person name="Shen L."/>
        </authorList>
    </citation>
    <scope>NUCLEOTIDE SEQUENCE [LARGE SCALE GENOMIC DNA]</scope>
    <source>
        <strain evidence="2 3">MCCC 1K03193</strain>
    </source>
</reference>
<dbReference type="Proteomes" id="UP001207930">
    <property type="component" value="Unassembled WGS sequence"/>
</dbReference>
<feature type="transmembrane region" description="Helical" evidence="1">
    <location>
        <begin position="12"/>
        <end position="28"/>
    </location>
</feature>
<organism evidence="2 3">
    <name type="scientific">Luteolibacter flavescens</name>
    <dbReference type="NCBI Taxonomy" id="1859460"/>
    <lineage>
        <taxon>Bacteria</taxon>
        <taxon>Pseudomonadati</taxon>
        <taxon>Verrucomicrobiota</taxon>
        <taxon>Verrucomicrobiia</taxon>
        <taxon>Verrucomicrobiales</taxon>
        <taxon>Verrucomicrobiaceae</taxon>
        <taxon>Luteolibacter</taxon>
    </lineage>
</organism>
<evidence type="ECO:0000313" key="3">
    <source>
        <dbReference type="Proteomes" id="UP001207930"/>
    </source>
</evidence>
<accession>A0ABT3FJ21</accession>
<evidence type="ECO:0000313" key="2">
    <source>
        <dbReference type="EMBL" id="MCW1883556.1"/>
    </source>
</evidence>
<keyword evidence="1" id="KW-1133">Transmembrane helix</keyword>
<gene>
    <name evidence="2" type="ORF">OKA04_02380</name>
</gene>
<name>A0ABT3FJ21_9BACT</name>
<keyword evidence="1" id="KW-0472">Membrane</keyword>
<proteinExistence type="predicted"/>
<sequence>MTDRRPYYRWRSFWLGLFVVVSLVWIWSDSLRFASTVVLKDDYHAGNIGGGLLFERIGFSTRGIPIGYDMRRDEFTLLTEMTVSPMPPPLLMRGGEGDDSNRLPDYAKDALPTFHDALKSGMLGEPRHAWRVFIPHWLVMLGFVVPWVSFLAWRVSSRRRSV</sequence>
<dbReference type="RefSeq" id="WP_264499515.1">
    <property type="nucleotide sequence ID" value="NZ_JAPDDS010000001.1"/>
</dbReference>
<keyword evidence="3" id="KW-1185">Reference proteome</keyword>
<keyword evidence="1" id="KW-0812">Transmembrane</keyword>